<reference evidence="2" key="1">
    <citation type="submission" date="2020-09" db="EMBL/GenBank/DDBJ databases">
        <authorList>
            <person name="Kim M.K."/>
        </authorList>
    </citation>
    <scope>NUCLEOTIDE SEQUENCE</scope>
    <source>
        <strain evidence="2">BT702</strain>
    </source>
</reference>
<feature type="compositionally biased region" description="Polar residues" evidence="1">
    <location>
        <begin position="39"/>
        <end position="60"/>
    </location>
</feature>
<dbReference type="Proteomes" id="UP000598820">
    <property type="component" value="Unassembled WGS sequence"/>
</dbReference>
<feature type="compositionally biased region" description="Low complexity" evidence="1">
    <location>
        <begin position="1"/>
        <end position="17"/>
    </location>
</feature>
<evidence type="ECO:0000256" key="1">
    <source>
        <dbReference type="SAM" id="MobiDB-lite"/>
    </source>
</evidence>
<gene>
    <name evidence="2" type="ORF">IC229_01630</name>
</gene>
<sequence length="60" mass="6862">MRRYTTTGTYSGRRSYTPGIMQYSSPTPPVVNPFGARSEQAQCHNRSSVQRQSTRNQHRS</sequence>
<comment type="caution">
    <text evidence="2">The sequence shown here is derived from an EMBL/GenBank/DDBJ whole genome shotgun (WGS) entry which is preliminary data.</text>
</comment>
<evidence type="ECO:0000313" key="3">
    <source>
        <dbReference type="Proteomes" id="UP000598820"/>
    </source>
</evidence>
<dbReference type="RefSeq" id="WP_190885168.1">
    <property type="nucleotide sequence ID" value="NZ_JACWZY010000001.1"/>
</dbReference>
<accession>A0A926XX44</accession>
<dbReference type="EMBL" id="JACWZY010000001">
    <property type="protein sequence ID" value="MBD2699318.1"/>
    <property type="molecule type" value="Genomic_DNA"/>
</dbReference>
<proteinExistence type="predicted"/>
<protein>
    <submittedName>
        <fullName evidence="2">Uncharacterized protein</fullName>
    </submittedName>
</protein>
<name>A0A926XX44_9BACT</name>
<evidence type="ECO:0000313" key="2">
    <source>
        <dbReference type="EMBL" id="MBD2699318.1"/>
    </source>
</evidence>
<dbReference type="AlphaFoldDB" id="A0A926XX44"/>
<organism evidence="2 3">
    <name type="scientific">Spirosoma profusum</name>
    <dbReference type="NCBI Taxonomy" id="2771354"/>
    <lineage>
        <taxon>Bacteria</taxon>
        <taxon>Pseudomonadati</taxon>
        <taxon>Bacteroidota</taxon>
        <taxon>Cytophagia</taxon>
        <taxon>Cytophagales</taxon>
        <taxon>Cytophagaceae</taxon>
        <taxon>Spirosoma</taxon>
    </lineage>
</organism>
<keyword evidence="3" id="KW-1185">Reference proteome</keyword>
<feature type="region of interest" description="Disordered" evidence="1">
    <location>
        <begin position="1"/>
        <end position="60"/>
    </location>
</feature>